<name>A0A1G8GTZ9_ANEMI</name>
<dbReference type="AlphaFoldDB" id="A0A1G8GTZ9"/>
<evidence type="ECO:0000313" key="1">
    <source>
        <dbReference type="EMBL" id="SDH97888.1"/>
    </source>
</evidence>
<dbReference type="EMBL" id="FNED01000001">
    <property type="protein sequence ID" value="SDH97888.1"/>
    <property type="molecule type" value="Genomic_DNA"/>
</dbReference>
<dbReference type="SUPFAM" id="SSF55874">
    <property type="entry name" value="ATPase domain of HSP90 chaperone/DNA topoisomerase II/histidine kinase"/>
    <property type="match status" value="1"/>
</dbReference>
<evidence type="ECO:0000313" key="2">
    <source>
        <dbReference type="Proteomes" id="UP000182836"/>
    </source>
</evidence>
<sequence length="57" mass="6580">MNSAGILQVNVHRRNNDFIIDIIDTGIGMPFYYTKEEGTCFSITIPHMLSEYSFYSE</sequence>
<dbReference type="InterPro" id="IPR036890">
    <property type="entry name" value="HATPase_C_sf"/>
</dbReference>
<reference evidence="1 2" key="1">
    <citation type="submission" date="2016-10" db="EMBL/GenBank/DDBJ databases">
        <authorList>
            <person name="de Groot N.N."/>
        </authorList>
    </citation>
    <scope>NUCLEOTIDE SEQUENCE [LARGE SCALE GENOMIC DNA]</scope>
    <source>
        <strain evidence="1 2">DSM 2895</strain>
    </source>
</reference>
<gene>
    <name evidence="1" type="ORF">SAMN04487909_101111</name>
</gene>
<protein>
    <recommendedName>
        <fullName evidence="3">Histidine kinase-, DNA gyrase B-, and HSP90-like ATPase</fullName>
    </recommendedName>
</protein>
<dbReference type="Proteomes" id="UP000182836">
    <property type="component" value="Unassembled WGS sequence"/>
</dbReference>
<proteinExistence type="predicted"/>
<accession>A0A1G8GTZ9</accession>
<evidence type="ECO:0008006" key="3">
    <source>
        <dbReference type="Google" id="ProtNLM"/>
    </source>
</evidence>
<organism evidence="1 2">
    <name type="scientific">Aneurinibacillus migulanus</name>
    <name type="common">Bacillus migulanus</name>
    <dbReference type="NCBI Taxonomy" id="47500"/>
    <lineage>
        <taxon>Bacteria</taxon>
        <taxon>Bacillati</taxon>
        <taxon>Bacillota</taxon>
        <taxon>Bacilli</taxon>
        <taxon>Bacillales</taxon>
        <taxon>Paenibacillaceae</taxon>
        <taxon>Aneurinibacillus group</taxon>
        <taxon>Aneurinibacillus</taxon>
    </lineage>
</organism>